<accession>A0ABM8W073</accession>
<organism evidence="2 3">
    <name type="scientific">Gigaspora margarita</name>
    <dbReference type="NCBI Taxonomy" id="4874"/>
    <lineage>
        <taxon>Eukaryota</taxon>
        <taxon>Fungi</taxon>
        <taxon>Fungi incertae sedis</taxon>
        <taxon>Mucoromycota</taxon>
        <taxon>Glomeromycotina</taxon>
        <taxon>Glomeromycetes</taxon>
        <taxon>Diversisporales</taxon>
        <taxon>Gigasporaceae</taxon>
        <taxon>Gigaspora</taxon>
    </lineage>
</organism>
<comment type="caution">
    <text evidence="2">The sequence shown here is derived from an EMBL/GenBank/DDBJ whole genome shotgun (WGS) entry which is preliminary data.</text>
</comment>
<name>A0ABM8W073_GIGMA</name>
<dbReference type="EMBL" id="CAJVQB010000481">
    <property type="protein sequence ID" value="CAG8491426.1"/>
    <property type="molecule type" value="Genomic_DNA"/>
</dbReference>
<protein>
    <submittedName>
        <fullName evidence="2">23293_t:CDS:1</fullName>
    </submittedName>
</protein>
<feature type="region of interest" description="Disordered" evidence="1">
    <location>
        <begin position="1"/>
        <end position="22"/>
    </location>
</feature>
<gene>
    <name evidence="2" type="ORF">GMARGA_LOCUS1736</name>
</gene>
<proteinExistence type="predicted"/>
<evidence type="ECO:0000256" key="1">
    <source>
        <dbReference type="SAM" id="MobiDB-lite"/>
    </source>
</evidence>
<evidence type="ECO:0000313" key="2">
    <source>
        <dbReference type="EMBL" id="CAG8491426.1"/>
    </source>
</evidence>
<keyword evidence="3" id="KW-1185">Reference proteome</keyword>
<dbReference type="Proteomes" id="UP000789901">
    <property type="component" value="Unassembled WGS sequence"/>
</dbReference>
<reference evidence="2 3" key="1">
    <citation type="submission" date="2021-06" db="EMBL/GenBank/DDBJ databases">
        <authorList>
            <person name="Kallberg Y."/>
            <person name="Tangrot J."/>
            <person name="Rosling A."/>
        </authorList>
    </citation>
    <scope>NUCLEOTIDE SEQUENCE [LARGE SCALE GENOMIC DNA]</scope>
    <source>
        <strain evidence="2 3">120-4 pot B 10/14</strain>
    </source>
</reference>
<evidence type="ECO:0000313" key="3">
    <source>
        <dbReference type="Proteomes" id="UP000789901"/>
    </source>
</evidence>
<sequence length="273" mass="31275">MQNSNSTENDDSKQNSKSVSDRCSNFGSLAFDKDKHGRAEKSEALIIVEESAIPEKYKEIISNQKDDGSIGLGAASQHEGFGETNIIKLREFLSKQIGDVNAEKKLTEFANNDVIEEKKCLVSVQDSTIPEKYIPHSKQVQASIITTAMIPTSTNDNDILNVKQAKDDSKDRISNLVEALEKYISLIIKELKYINDEISQEQVLQDKMQYFAELRKDFNNNLKWDPSPTCKWNERLIYKWNPSLTRKWNERYTVNGSDHGDETSFFEDTENYR</sequence>